<name>A0A1I7ZVH8_9BILA</name>
<proteinExistence type="predicted"/>
<sequence>MDAVPSLFIDAVLRTFGYSELRHMGELSDAWGQLAEVSLERSGYLHLFYKREPSTQWNRSNGWSLYYELCGWEHVESRTLCPEVAQQISKDIRAIRFFVDQNCSRGANWNRVSPDDKDDVWRLLLRLDAPERSLNLCMKEDHYKKLEKDLEEMVWRYSDLLRLFTSVKFGSFNQPVFVQLLEDLVSSGRLQDIDVRNIEYPLMPTIELTSSWAECFLSESCRSLVGVFQDTGFVLGLINRWMWMDSWNLQYRKVFYAKYVSPEALYNVGMKQMPLESAAKVLGTIERKLDGGDIESLYRIDHLVDKGSRIYAVLYKVRGFALIFE</sequence>
<evidence type="ECO:0000313" key="2">
    <source>
        <dbReference type="WBParaSite" id="L893_g30183.t1"/>
    </source>
</evidence>
<organism evidence="1 2">
    <name type="scientific">Steinernema glaseri</name>
    <dbReference type="NCBI Taxonomy" id="37863"/>
    <lineage>
        <taxon>Eukaryota</taxon>
        <taxon>Metazoa</taxon>
        <taxon>Ecdysozoa</taxon>
        <taxon>Nematoda</taxon>
        <taxon>Chromadorea</taxon>
        <taxon>Rhabditida</taxon>
        <taxon>Tylenchina</taxon>
        <taxon>Panagrolaimomorpha</taxon>
        <taxon>Strongyloidoidea</taxon>
        <taxon>Steinernematidae</taxon>
        <taxon>Steinernema</taxon>
    </lineage>
</organism>
<protein>
    <submittedName>
        <fullName evidence="2">F-box domain-containing protein</fullName>
    </submittedName>
</protein>
<evidence type="ECO:0000313" key="1">
    <source>
        <dbReference type="Proteomes" id="UP000095287"/>
    </source>
</evidence>
<reference evidence="2" key="1">
    <citation type="submission" date="2016-11" db="UniProtKB">
        <authorList>
            <consortium name="WormBaseParasite"/>
        </authorList>
    </citation>
    <scope>IDENTIFICATION</scope>
</reference>
<dbReference type="AlphaFoldDB" id="A0A1I7ZVH8"/>
<dbReference type="WBParaSite" id="L893_g30183.t1">
    <property type="protein sequence ID" value="L893_g30183.t1"/>
    <property type="gene ID" value="L893_g30183"/>
</dbReference>
<accession>A0A1I7ZVH8</accession>
<dbReference type="Proteomes" id="UP000095287">
    <property type="component" value="Unplaced"/>
</dbReference>
<keyword evidence="1" id="KW-1185">Reference proteome</keyword>